<dbReference type="Gene3D" id="3.40.50.360">
    <property type="match status" value="1"/>
</dbReference>
<feature type="compositionally biased region" description="Low complexity" evidence="1">
    <location>
        <begin position="59"/>
        <end position="75"/>
    </location>
</feature>
<dbReference type="PANTHER" id="PTHR39201:SF1">
    <property type="entry name" value="FLAVODOXIN-LIKE DOMAIN-CONTAINING PROTEIN"/>
    <property type="match status" value="1"/>
</dbReference>
<dbReference type="Pfam" id="PF12682">
    <property type="entry name" value="Flavodoxin_4"/>
    <property type="match status" value="1"/>
</dbReference>
<feature type="compositionally biased region" description="Polar residues" evidence="1">
    <location>
        <begin position="26"/>
        <end position="58"/>
    </location>
</feature>
<dbReference type="PANTHER" id="PTHR39201">
    <property type="entry name" value="EXPORTED PROTEIN-RELATED"/>
    <property type="match status" value="1"/>
</dbReference>
<feature type="compositionally biased region" description="Acidic residues" evidence="1">
    <location>
        <begin position="76"/>
        <end position="86"/>
    </location>
</feature>
<name>A0A9D2EL85_9FIRM</name>
<dbReference type="PROSITE" id="PS50902">
    <property type="entry name" value="FLAVODOXIN_LIKE"/>
    <property type="match status" value="1"/>
</dbReference>
<dbReference type="AlphaFoldDB" id="A0A9D2EL85"/>
<feature type="region of interest" description="Disordered" evidence="1">
    <location>
        <begin position="26"/>
        <end position="88"/>
    </location>
</feature>
<dbReference type="PROSITE" id="PS51257">
    <property type="entry name" value="PROKAR_LIPOPROTEIN"/>
    <property type="match status" value="1"/>
</dbReference>
<dbReference type="GO" id="GO:0016651">
    <property type="term" value="F:oxidoreductase activity, acting on NAD(P)H"/>
    <property type="evidence" value="ECO:0007669"/>
    <property type="project" value="UniProtKB-ARBA"/>
</dbReference>
<protein>
    <submittedName>
        <fullName evidence="4">Flavodoxin</fullName>
    </submittedName>
</protein>
<evidence type="ECO:0000313" key="5">
    <source>
        <dbReference type="Proteomes" id="UP000824049"/>
    </source>
</evidence>
<comment type="caution">
    <text evidence="4">The sequence shown here is derived from an EMBL/GenBank/DDBJ whole genome shotgun (WGS) entry which is preliminary data.</text>
</comment>
<reference evidence="4" key="1">
    <citation type="journal article" date="2021" name="PeerJ">
        <title>Extensive microbial diversity within the chicken gut microbiome revealed by metagenomics and culture.</title>
        <authorList>
            <person name="Gilroy R."/>
            <person name="Ravi A."/>
            <person name="Getino M."/>
            <person name="Pursley I."/>
            <person name="Horton D.L."/>
            <person name="Alikhan N.F."/>
            <person name="Baker D."/>
            <person name="Gharbi K."/>
            <person name="Hall N."/>
            <person name="Watson M."/>
            <person name="Adriaenssens E.M."/>
            <person name="Foster-Nyarko E."/>
            <person name="Jarju S."/>
            <person name="Secka A."/>
            <person name="Antonio M."/>
            <person name="Oren A."/>
            <person name="Chaudhuri R.R."/>
            <person name="La Ragione R."/>
            <person name="Hildebrand F."/>
            <person name="Pallen M.J."/>
        </authorList>
    </citation>
    <scope>NUCLEOTIDE SEQUENCE</scope>
    <source>
        <strain evidence="4">CHK179-28034</strain>
    </source>
</reference>
<feature type="domain" description="Flavodoxin-like" evidence="3">
    <location>
        <begin position="95"/>
        <end position="252"/>
    </location>
</feature>
<reference evidence="4" key="2">
    <citation type="submission" date="2021-04" db="EMBL/GenBank/DDBJ databases">
        <authorList>
            <person name="Gilroy R."/>
        </authorList>
    </citation>
    <scope>NUCLEOTIDE SEQUENCE</scope>
    <source>
        <strain evidence="4">CHK179-28034</strain>
    </source>
</reference>
<evidence type="ECO:0000256" key="2">
    <source>
        <dbReference type="SAM" id="SignalP"/>
    </source>
</evidence>
<feature type="chain" id="PRO_5038800445" evidence="2">
    <location>
        <begin position="22"/>
        <end position="252"/>
    </location>
</feature>
<keyword evidence="2" id="KW-0732">Signal</keyword>
<dbReference type="Proteomes" id="UP000824049">
    <property type="component" value="Unassembled WGS sequence"/>
</dbReference>
<dbReference type="SUPFAM" id="SSF52218">
    <property type="entry name" value="Flavoproteins"/>
    <property type="match status" value="1"/>
</dbReference>
<organism evidence="4 5">
    <name type="scientific">Candidatus Anaerobutyricum stercoris</name>
    <dbReference type="NCBI Taxonomy" id="2838457"/>
    <lineage>
        <taxon>Bacteria</taxon>
        <taxon>Bacillati</taxon>
        <taxon>Bacillota</taxon>
        <taxon>Clostridia</taxon>
        <taxon>Lachnospirales</taxon>
        <taxon>Lachnospiraceae</taxon>
        <taxon>Anaerobutyricum</taxon>
    </lineage>
</organism>
<dbReference type="InterPro" id="IPR001226">
    <property type="entry name" value="Flavodoxin_CS"/>
</dbReference>
<dbReference type="GO" id="GO:0009055">
    <property type="term" value="F:electron transfer activity"/>
    <property type="evidence" value="ECO:0007669"/>
    <property type="project" value="InterPro"/>
</dbReference>
<dbReference type="PROSITE" id="PS00201">
    <property type="entry name" value="FLAVODOXIN"/>
    <property type="match status" value="1"/>
</dbReference>
<dbReference type="GO" id="GO:0010181">
    <property type="term" value="F:FMN binding"/>
    <property type="evidence" value="ECO:0007669"/>
    <property type="project" value="InterPro"/>
</dbReference>
<proteinExistence type="predicted"/>
<dbReference type="InterPro" id="IPR008254">
    <property type="entry name" value="Flavodoxin/NO_synth"/>
</dbReference>
<dbReference type="EMBL" id="DXBR01000051">
    <property type="protein sequence ID" value="HIZ39406.1"/>
    <property type="molecule type" value="Genomic_DNA"/>
</dbReference>
<dbReference type="InterPro" id="IPR029039">
    <property type="entry name" value="Flavoprotein-like_sf"/>
</dbReference>
<evidence type="ECO:0000259" key="3">
    <source>
        <dbReference type="PROSITE" id="PS50902"/>
    </source>
</evidence>
<evidence type="ECO:0000313" key="4">
    <source>
        <dbReference type="EMBL" id="HIZ39406.1"/>
    </source>
</evidence>
<evidence type="ECO:0000256" key="1">
    <source>
        <dbReference type="SAM" id="MobiDB-lite"/>
    </source>
</evidence>
<feature type="signal peptide" evidence="2">
    <location>
        <begin position="1"/>
        <end position="21"/>
    </location>
</feature>
<accession>A0A9D2EL85</accession>
<gene>
    <name evidence="4" type="ORF">H9968_05685</name>
</gene>
<sequence>MRVKKFLSMCLVGVTAVSLLAGCSSGNSGQSGDAQQETQTEAQSINAAQNEADTSSESAPDTAAQDGADAAAEADTTAESDTEEVTDNVSDTGNVLVVYYSATGNTEEVANMIADTTGGDIFELEPTEPYTDADLDWTDDNSRVSQEYADESLRDVELTSTTVENWDSYDTVFIGYPIWWGIAAWPVNSFVENNDFTGKTVIPFCTSASSGLGESGDLLAEMAGTGDWQEGERFRSGADEADVQEWVEGLGL</sequence>